<comment type="caution">
    <text evidence="1">The sequence shown here is derived from an EMBL/GenBank/DDBJ whole genome shotgun (WGS) entry which is preliminary data.</text>
</comment>
<feature type="non-terminal residue" evidence="1">
    <location>
        <position position="1"/>
    </location>
</feature>
<name>X1BL79_9ZZZZ</name>
<accession>X1BL79</accession>
<feature type="non-terminal residue" evidence="1">
    <location>
        <position position="206"/>
    </location>
</feature>
<evidence type="ECO:0000313" key="1">
    <source>
        <dbReference type="EMBL" id="GAG81937.1"/>
    </source>
</evidence>
<proteinExistence type="predicted"/>
<protein>
    <recommendedName>
        <fullName evidence="2">Hexosyltransferase</fullName>
    </recommendedName>
</protein>
<dbReference type="EMBL" id="BART01013855">
    <property type="protein sequence ID" value="GAG81937.1"/>
    <property type="molecule type" value="Genomic_DNA"/>
</dbReference>
<reference evidence="1" key="1">
    <citation type="journal article" date="2014" name="Front. Microbiol.">
        <title>High frequency of phylogenetically diverse reductive dehalogenase-homologous genes in deep subseafloor sedimentary metagenomes.</title>
        <authorList>
            <person name="Kawai M."/>
            <person name="Futagami T."/>
            <person name="Toyoda A."/>
            <person name="Takaki Y."/>
            <person name="Nishi S."/>
            <person name="Hori S."/>
            <person name="Arai W."/>
            <person name="Tsubouchi T."/>
            <person name="Morono Y."/>
            <person name="Uchiyama I."/>
            <person name="Ito T."/>
            <person name="Fujiyama A."/>
            <person name="Inagaki F."/>
            <person name="Takami H."/>
        </authorList>
    </citation>
    <scope>NUCLEOTIDE SEQUENCE</scope>
    <source>
        <strain evidence="1">Expedition CK06-06</strain>
    </source>
</reference>
<dbReference type="AlphaFoldDB" id="X1BL79"/>
<gene>
    <name evidence="1" type="ORF">S01H4_28060</name>
</gene>
<organism evidence="1">
    <name type="scientific">marine sediment metagenome</name>
    <dbReference type="NCBI Taxonomy" id="412755"/>
    <lineage>
        <taxon>unclassified sequences</taxon>
        <taxon>metagenomes</taxon>
        <taxon>ecological metagenomes</taxon>
    </lineage>
</organism>
<evidence type="ECO:0008006" key="2">
    <source>
        <dbReference type="Google" id="ProtNLM"/>
    </source>
</evidence>
<sequence>SDDMRVMHYHGQKHVLDNPNCNLWKQTLKEMRETNVANIEHFLQYADKRLKIYLSKDSDDVTDTTIVTACDEKYVEVLKHTFPNWRKYKKIDKFPVMVFINGMDIENDPRLEFLRLPNVTMIPWSMPQAENHREEMLSAFVFGTAEHVKTDYWLKLDADSYATDDREFVTDEMKQYAFCGHKWGYSRPDHIRQLDEWAKGHWKKKL</sequence>